<feature type="region of interest" description="Disordered" evidence="3">
    <location>
        <begin position="431"/>
        <end position="507"/>
    </location>
</feature>
<dbReference type="InterPro" id="IPR045255">
    <property type="entry name" value="RanBP1-like"/>
</dbReference>
<sequence length="616" mass="64421">MAGSTQRHESPQPSAEATASAIEAQETCSKSNLPPSPTRSDGSSESEGRPVREKLKETRIDAQPSSDPVPSSDQAMSDAPNGVGTVATRPGYQSSSGSESGRGRIRRKRSFDDFSDEPGVQQPEKQERHARKKSRDITSPRPDDVDLLEKPAKTSVSRTDENDGDQSMPSVDEQLQSQYSTTNRHATPEASTTDKMGAAVMSPKNKRTRDAYLEGQSKGDASAGDGDGLDVTKESSKEIKASGKSEEEPQPKRHRDKSDPQPLAEEAENKTKIPPGSGFSNTSVTSPFAALSPSPQPAKPTPSSTTSKENNLPQTSAEKFKASGFGAPAGSASPLGALAGSTSPLGALGGSGSNSPFAAAAAGGKKSTMSSFASPTSTTGTSESGFGALVSNKSAFGGSSPTPTLGGKKSAFGRGFGSGFGGSSGFGSLAGVKTGLSSFATPGASGITGLSDKPPKSFGAPTEDESDDEDSDDENEPTTEDTEKDKQDKRFHEQEVETGEEGEDTIWSGRAKLYTFNGGWKERGVGPFKLNVSKEEPKKARFVSRADGTHRVLLNAAVGKTMAFGGDAKGAPPTNGQLLFGTPKADGKGLDMQLLKMKNEKAEELYHLVRKLQEEL</sequence>
<dbReference type="Gene3D" id="2.30.29.30">
    <property type="entry name" value="Pleckstrin-homology domain (PH domain)/Phosphotyrosine-binding domain (PTB)"/>
    <property type="match status" value="1"/>
</dbReference>
<gene>
    <name evidence="5" type="ORF">K469DRAFT_703167</name>
</gene>
<evidence type="ECO:0000256" key="2">
    <source>
        <dbReference type="ARBA" id="ARBA00023242"/>
    </source>
</evidence>
<dbReference type="InterPro" id="IPR011993">
    <property type="entry name" value="PH-like_dom_sf"/>
</dbReference>
<organism evidence="5 6">
    <name type="scientific">Zopfia rhizophila CBS 207.26</name>
    <dbReference type="NCBI Taxonomy" id="1314779"/>
    <lineage>
        <taxon>Eukaryota</taxon>
        <taxon>Fungi</taxon>
        <taxon>Dikarya</taxon>
        <taxon>Ascomycota</taxon>
        <taxon>Pezizomycotina</taxon>
        <taxon>Dothideomycetes</taxon>
        <taxon>Dothideomycetes incertae sedis</taxon>
        <taxon>Zopfiaceae</taxon>
        <taxon>Zopfia</taxon>
    </lineage>
</organism>
<keyword evidence="2" id="KW-0539">Nucleus</keyword>
<dbReference type="PANTHER" id="PTHR23138">
    <property type="entry name" value="RAN BINDING PROTEIN"/>
    <property type="match status" value="1"/>
</dbReference>
<dbReference type="Proteomes" id="UP000800200">
    <property type="component" value="Unassembled WGS sequence"/>
</dbReference>
<feature type="compositionally biased region" description="Polar residues" evidence="3">
    <location>
        <begin position="165"/>
        <end position="194"/>
    </location>
</feature>
<feature type="compositionally biased region" description="Polar residues" evidence="3">
    <location>
        <begin position="391"/>
        <end position="403"/>
    </location>
</feature>
<feature type="compositionally biased region" description="Basic and acidic residues" evidence="3">
    <location>
        <begin position="46"/>
        <end position="60"/>
    </location>
</feature>
<feature type="compositionally biased region" description="Polar residues" evidence="3">
    <location>
        <begin position="26"/>
        <end position="45"/>
    </location>
</feature>
<feature type="compositionally biased region" description="Low complexity" evidence="3">
    <location>
        <begin position="89"/>
        <end position="99"/>
    </location>
</feature>
<evidence type="ECO:0000313" key="6">
    <source>
        <dbReference type="Proteomes" id="UP000800200"/>
    </source>
</evidence>
<feature type="compositionally biased region" description="Polar residues" evidence="3">
    <location>
        <begin position="301"/>
        <end position="317"/>
    </location>
</feature>
<comment type="subcellular location">
    <subcellularLocation>
        <location evidence="1">Nucleus</location>
    </subcellularLocation>
</comment>
<protein>
    <recommendedName>
        <fullName evidence="4">RanBD1 domain-containing protein</fullName>
    </recommendedName>
</protein>
<feature type="compositionally biased region" description="Basic and acidic residues" evidence="3">
    <location>
        <begin position="135"/>
        <end position="152"/>
    </location>
</feature>
<name>A0A6A6EBM4_9PEZI</name>
<proteinExistence type="predicted"/>
<keyword evidence="6" id="KW-1185">Reference proteome</keyword>
<feature type="compositionally biased region" description="Low complexity" evidence="3">
    <location>
        <begin position="322"/>
        <end position="341"/>
    </location>
</feature>
<dbReference type="InterPro" id="IPR000156">
    <property type="entry name" value="Ran_bind_dom"/>
</dbReference>
<dbReference type="Pfam" id="PF00638">
    <property type="entry name" value="Ran_BP1"/>
    <property type="match status" value="1"/>
</dbReference>
<feature type="domain" description="RanBD1" evidence="4">
    <location>
        <begin position="474"/>
        <end position="616"/>
    </location>
</feature>
<evidence type="ECO:0000313" key="5">
    <source>
        <dbReference type="EMBL" id="KAF2188573.1"/>
    </source>
</evidence>
<dbReference type="EMBL" id="ML994623">
    <property type="protein sequence ID" value="KAF2188573.1"/>
    <property type="molecule type" value="Genomic_DNA"/>
</dbReference>
<feature type="compositionally biased region" description="Basic and acidic residues" evidence="3">
    <location>
        <begin position="1"/>
        <end position="10"/>
    </location>
</feature>
<feature type="region of interest" description="Disordered" evidence="3">
    <location>
        <begin position="1"/>
        <end position="414"/>
    </location>
</feature>
<dbReference type="PANTHER" id="PTHR23138:SF142">
    <property type="entry name" value="RAN-BINDING PROTEIN 3B-RELATED"/>
    <property type="match status" value="1"/>
</dbReference>
<feature type="compositionally biased region" description="Acidic residues" evidence="3">
    <location>
        <begin position="462"/>
        <end position="480"/>
    </location>
</feature>
<feature type="compositionally biased region" description="Low complexity" evidence="3">
    <location>
        <begin position="374"/>
        <end position="387"/>
    </location>
</feature>
<dbReference type="PROSITE" id="PS50196">
    <property type="entry name" value="RANBD1"/>
    <property type="match status" value="1"/>
</dbReference>
<accession>A0A6A6EBM4</accession>
<reference evidence="5" key="1">
    <citation type="journal article" date="2020" name="Stud. Mycol.">
        <title>101 Dothideomycetes genomes: a test case for predicting lifestyles and emergence of pathogens.</title>
        <authorList>
            <person name="Haridas S."/>
            <person name="Albert R."/>
            <person name="Binder M."/>
            <person name="Bloem J."/>
            <person name="Labutti K."/>
            <person name="Salamov A."/>
            <person name="Andreopoulos B."/>
            <person name="Baker S."/>
            <person name="Barry K."/>
            <person name="Bills G."/>
            <person name="Bluhm B."/>
            <person name="Cannon C."/>
            <person name="Castanera R."/>
            <person name="Culley D."/>
            <person name="Daum C."/>
            <person name="Ezra D."/>
            <person name="Gonzalez J."/>
            <person name="Henrissat B."/>
            <person name="Kuo A."/>
            <person name="Liang C."/>
            <person name="Lipzen A."/>
            <person name="Lutzoni F."/>
            <person name="Magnuson J."/>
            <person name="Mondo S."/>
            <person name="Nolan M."/>
            <person name="Ohm R."/>
            <person name="Pangilinan J."/>
            <person name="Park H.-J."/>
            <person name="Ramirez L."/>
            <person name="Alfaro M."/>
            <person name="Sun H."/>
            <person name="Tritt A."/>
            <person name="Yoshinaga Y."/>
            <person name="Zwiers L.-H."/>
            <person name="Turgeon B."/>
            <person name="Goodwin S."/>
            <person name="Spatafora J."/>
            <person name="Crous P."/>
            <person name="Grigoriev I."/>
        </authorList>
    </citation>
    <scope>NUCLEOTIDE SEQUENCE</scope>
    <source>
        <strain evidence="5">CBS 207.26</strain>
    </source>
</reference>
<evidence type="ECO:0000256" key="3">
    <source>
        <dbReference type="SAM" id="MobiDB-lite"/>
    </source>
</evidence>
<evidence type="ECO:0000259" key="4">
    <source>
        <dbReference type="PROSITE" id="PS50196"/>
    </source>
</evidence>
<feature type="compositionally biased region" description="Basic and acidic residues" evidence="3">
    <location>
        <begin position="481"/>
        <end position="495"/>
    </location>
</feature>
<evidence type="ECO:0000256" key="1">
    <source>
        <dbReference type="ARBA" id="ARBA00004123"/>
    </source>
</evidence>
<feature type="compositionally biased region" description="Low complexity" evidence="3">
    <location>
        <begin position="61"/>
        <end position="75"/>
    </location>
</feature>
<feature type="compositionally biased region" description="Basic and acidic residues" evidence="3">
    <location>
        <begin position="230"/>
        <end position="259"/>
    </location>
</feature>
<dbReference type="OrthoDB" id="185618at2759"/>
<dbReference type="GO" id="GO:0005634">
    <property type="term" value="C:nucleus"/>
    <property type="evidence" value="ECO:0007669"/>
    <property type="project" value="UniProtKB-SubCell"/>
</dbReference>
<dbReference type="SMART" id="SM00160">
    <property type="entry name" value="RanBD"/>
    <property type="match status" value="1"/>
</dbReference>
<dbReference type="AlphaFoldDB" id="A0A6A6EBM4"/>
<dbReference type="SUPFAM" id="SSF50729">
    <property type="entry name" value="PH domain-like"/>
    <property type="match status" value="1"/>
</dbReference>